<dbReference type="InterPro" id="IPR001762">
    <property type="entry name" value="Disintegrin_dom"/>
</dbReference>
<dbReference type="Proteomes" id="UP000887013">
    <property type="component" value="Unassembled WGS sequence"/>
</dbReference>
<name>A0A8X6NFX1_NEPPI</name>
<protein>
    <submittedName>
        <fullName evidence="8">Disintegrin and metalloproteinase domain-containing protein unc-71</fullName>
    </submittedName>
</protein>
<feature type="compositionally biased region" description="Basic and acidic residues" evidence="4">
    <location>
        <begin position="1210"/>
        <end position="1220"/>
    </location>
</feature>
<dbReference type="Pfam" id="PF00200">
    <property type="entry name" value="Disintegrin"/>
    <property type="match status" value="1"/>
</dbReference>
<feature type="compositionally biased region" description="Acidic residues" evidence="4">
    <location>
        <begin position="1154"/>
        <end position="1176"/>
    </location>
</feature>
<feature type="disulfide bond" evidence="2">
    <location>
        <begin position="550"/>
        <end position="570"/>
    </location>
</feature>
<evidence type="ECO:0000256" key="1">
    <source>
        <dbReference type="ARBA" id="ARBA00023157"/>
    </source>
</evidence>
<feature type="compositionally biased region" description="Basic and acidic residues" evidence="4">
    <location>
        <begin position="1098"/>
        <end position="1114"/>
    </location>
</feature>
<feature type="domain" description="Peptidase M12B" evidence="7">
    <location>
        <begin position="282"/>
        <end position="484"/>
    </location>
</feature>
<dbReference type="InterPro" id="IPR002870">
    <property type="entry name" value="Peptidase_M12B_N"/>
</dbReference>
<feature type="region of interest" description="Disordered" evidence="4">
    <location>
        <begin position="960"/>
        <end position="991"/>
    </location>
</feature>
<evidence type="ECO:0000256" key="4">
    <source>
        <dbReference type="SAM" id="MobiDB-lite"/>
    </source>
</evidence>
<keyword evidence="1 2" id="KW-1015">Disulfide bond</keyword>
<dbReference type="OrthoDB" id="5951731at2759"/>
<feature type="region of interest" description="Disordered" evidence="4">
    <location>
        <begin position="1087"/>
        <end position="1288"/>
    </location>
</feature>
<dbReference type="CDD" id="cd04269">
    <property type="entry name" value="ZnMc_adamalysin_II_like"/>
    <property type="match status" value="1"/>
</dbReference>
<keyword evidence="3" id="KW-0862">Zinc</keyword>
<dbReference type="GO" id="GO:0046872">
    <property type="term" value="F:metal ion binding"/>
    <property type="evidence" value="ECO:0007669"/>
    <property type="project" value="UniProtKB-KW"/>
</dbReference>
<dbReference type="InterPro" id="IPR001590">
    <property type="entry name" value="Peptidase_M12B"/>
</dbReference>
<dbReference type="SUPFAM" id="SSF57552">
    <property type="entry name" value="Blood coagulation inhibitor (disintegrin)"/>
    <property type="match status" value="1"/>
</dbReference>
<dbReference type="Pfam" id="PF01562">
    <property type="entry name" value="Pep_M12B_propep"/>
    <property type="match status" value="1"/>
</dbReference>
<keyword evidence="5" id="KW-1133">Transmembrane helix</keyword>
<feature type="binding site" evidence="3">
    <location>
        <position position="417"/>
    </location>
    <ligand>
        <name>Zn(2+)</name>
        <dbReference type="ChEBI" id="CHEBI:29105"/>
        <note>catalytic</note>
    </ligand>
</feature>
<dbReference type="GO" id="GO:0004222">
    <property type="term" value="F:metalloendopeptidase activity"/>
    <property type="evidence" value="ECO:0007669"/>
    <property type="project" value="InterPro"/>
</dbReference>
<feature type="region of interest" description="Disordered" evidence="4">
    <location>
        <begin position="1018"/>
        <end position="1037"/>
    </location>
</feature>
<proteinExistence type="predicted"/>
<evidence type="ECO:0000259" key="7">
    <source>
        <dbReference type="PROSITE" id="PS50215"/>
    </source>
</evidence>
<keyword evidence="5" id="KW-0472">Membrane</keyword>
<feature type="region of interest" description="Disordered" evidence="4">
    <location>
        <begin position="770"/>
        <end position="802"/>
    </location>
</feature>
<dbReference type="PROSITE" id="PS00427">
    <property type="entry name" value="DISINTEGRIN_1"/>
    <property type="match status" value="1"/>
</dbReference>
<gene>
    <name evidence="8" type="primary">unc-71</name>
    <name evidence="8" type="ORF">NPIL_683441</name>
</gene>
<dbReference type="InterPro" id="IPR034027">
    <property type="entry name" value="Reprolysin_adamalysin"/>
</dbReference>
<evidence type="ECO:0000256" key="2">
    <source>
        <dbReference type="PROSITE-ProRule" id="PRU00068"/>
    </source>
</evidence>
<dbReference type="SUPFAM" id="SSF55486">
    <property type="entry name" value="Metalloproteases ('zincins'), catalytic domain"/>
    <property type="match status" value="1"/>
</dbReference>
<dbReference type="PANTHER" id="PTHR11905">
    <property type="entry name" value="ADAM A DISINTEGRIN AND METALLOPROTEASE DOMAIN"/>
    <property type="match status" value="1"/>
</dbReference>
<dbReference type="SMART" id="SM00608">
    <property type="entry name" value="ACR"/>
    <property type="match status" value="1"/>
</dbReference>
<dbReference type="InterPro" id="IPR013111">
    <property type="entry name" value="EGF_extracell"/>
</dbReference>
<keyword evidence="5" id="KW-0812">Transmembrane</keyword>
<feature type="compositionally biased region" description="Low complexity" evidence="4">
    <location>
        <begin position="1253"/>
        <end position="1274"/>
    </location>
</feature>
<keyword evidence="9" id="KW-1185">Reference proteome</keyword>
<dbReference type="FunFam" id="3.40.390.10:FF:000002">
    <property type="entry name" value="Disintegrin and metalloproteinase domain-containing protein 22"/>
    <property type="match status" value="1"/>
</dbReference>
<sequence length="1288" mass="143923">MLRPLQHPDKEFLMRLFSLKVKPHFNFKEMWFNTELKFHFNHSVLNSKLPWWFVQYAMPVHSDLSFSPDSFDDFSDDTSRPFIAEKLKRLYPENERLIASIPSRIYEVIYPVQIRQHVKLGISTRETGANKTGEHYHQTSLLIKAFNYKFRIDLELNTHLLAPNLIQKHFLPEGAQQISTQEIEHCYYHGTTRDYPGAIAAFRTCNGVSGILHVGNDTFVIHPFYGGDQSKKHPHVIYRYFSESKDKHTCGNTGMHEWGFKMFRMRPTHQSRLKKDVRQVNKFVELALVLDQAMFDNRNASRNEVVNDAIQIVNCVDMYFRTVNTRVSVVYVETWAHGDQMEVTSDVRQTLLSFMEYASRKLYKVAKDATHLLTGHKFRGHEVGMAVPDSICTAKAVGVSEDSNIYEPHLIASTVTHMLGHNIGMSHDHYNGTDCKCDDWWGCIMAQTILGVNKIQPYHFSTCSLQDYINSLRIGHGICLFNKPNQLEDFRTCGNNVVEKGEECDCGSIDECMQSDPCCDPITCKLRVEAECSVGPCCEDCKLRRSGHQCRPAATECDIPEFCDGQDGQCPVDLFKKNGAACKNGAGYCFHGGCPTPDDQCEYLWGYGAMQSEYQCFQQFNTQGSLNGHCGSDNQGGFIKCTEENIKCGSLQCQRGSRTPMIAGNDKQYTRTIVSIGGQEYECKVTSGTITAEIPDLGLVMDGTKCAEEKICVNQTCVNVDVFIEPGSCPTNNIALSCSGHGVCSNINTCHCDNQWTSADCSQPSDPGLGIVDHTNKQDGTLEKSGETSTVPEKKTPLDSRSPLEAWRNKTTKSNVPYGVGKKDVLSTPSLVIVLVCVVGGVFIFFALLATCYRQSAMPKPDPTHLKKHTGRKFSATQGSIKPDEGSSQENVNRIITFGSMPSYREDKLQELKRQQVLQLKDTSCSDGEELLDETSAFIELSPNNLSKVPEKGILKRAIRSDKEKWSDEASQSDNQDIMSQAGSHGERNSDALTEVERTLKSLNGYHEEILEALHTVSSHRPVDSQGSPQDVKKTFPDTVGDYSIIKSSSEHLGNTSSEEAEDMVPPCGPIRIRNLEDLLRQLEHQPLHVSPAGSDLRLSEPEADRHYRVDRTDSASGTESQLEPGLHYLLGRKQQRPSAGDVSSHFGRAPPAEAEEEEEEFDEEGSIEEEGEDGDFSSHQFVRSASEEALPMAYKPDYAYERNLNSKQPQDKTLKRDGCEYVPSPPSDELYDVLFDDKGYFPPPTTGPDRAPLPLTAPPSSSSSTSGSQPPSGAKRKGKKKFPEYKV</sequence>
<dbReference type="InterPro" id="IPR018358">
    <property type="entry name" value="Disintegrin_CS"/>
</dbReference>
<dbReference type="Pfam" id="PF01421">
    <property type="entry name" value="Reprolysin"/>
    <property type="match status" value="1"/>
</dbReference>
<feature type="binding site" evidence="3">
    <location>
        <position position="427"/>
    </location>
    <ligand>
        <name>Zn(2+)</name>
        <dbReference type="ChEBI" id="CHEBI:29105"/>
        <note>catalytic</note>
    </ligand>
</feature>
<reference evidence="8" key="1">
    <citation type="submission" date="2020-08" db="EMBL/GenBank/DDBJ databases">
        <title>Multicomponent nature underlies the extraordinary mechanical properties of spider dragline silk.</title>
        <authorList>
            <person name="Kono N."/>
            <person name="Nakamura H."/>
            <person name="Mori M."/>
            <person name="Yoshida Y."/>
            <person name="Ohtoshi R."/>
            <person name="Malay A.D."/>
            <person name="Moran D.A.P."/>
            <person name="Tomita M."/>
            <person name="Numata K."/>
            <person name="Arakawa K."/>
        </authorList>
    </citation>
    <scope>NUCLEOTIDE SEQUENCE</scope>
</reference>
<dbReference type="InterPro" id="IPR006586">
    <property type="entry name" value="ADAM_Cys-rich"/>
</dbReference>
<comment type="caution">
    <text evidence="8">The sequence shown here is derived from an EMBL/GenBank/DDBJ whole genome shotgun (WGS) entry which is preliminary data.</text>
</comment>
<dbReference type="InterPro" id="IPR024079">
    <property type="entry name" value="MetalloPept_cat_dom_sf"/>
</dbReference>
<dbReference type="Pfam" id="PF07974">
    <property type="entry name" value="EGF_2"/>
    <property type="match status" value="1"/>
</dbReference>
<evidence type="ECO:0000313" key="8">
    <source>
        <dbReference type="EMBL" id="GFT11365.1"/>
    </source>
</evidence>
<dbReference type="Gene3D" id="4.10.70.10">
    <property type="entry name" value="Disintegrin domain"/>
    <property type="match status" value="1"/>
</dbReference>
<dbReference type="FunFam" id="4.10.70.10:FF:000001">
    <property type="entry name" value="Disintegrin and metalloproteinase domain-containing protein 22"/>
    <property type="match status" value="1"/>
</dbReference>
<evidence type="ECO:0000256" key="5">
    <source>
        <dbReference type="SAM" id="Phobius"/>
    </source>
</evidence>
<dbReference type="PROSITE" id="PS50215">
    <property type="entry name" value="ADAM_MEPRO"/>
    <property type="match status" value="1"/>
</dbReference>
<organism evidence="8 9">
    <name type="scientific">Nephila pilipes</name>
    <name type="common">Giant wood spider</name>
    <name type="synonym">Nephila maculata</name>
    <dbReference type="NCBI Taxonomy" id="299642"/>
    <lineage>
        <taxon>Eukaryota</taxon>
        <taxon>Metazoa</taxon>
        <taxon>Ecdysozoa</taxon>
        <taxon>Arthropoda</taxon>
        <taxon>Chelicerata</taxon>
        <taxon>Arachnida</taxon>
        <taxon>Araneae</taxon>
        <taxon>Araneomorphae</taxon>
        <taxon>Entelegynae</taxon>
        <taxon>Araneoidea</taxon>
        <taxon>Nephilidae</taxon>
        <taxon>Nephila</taxon>
    </lineage>
</organism>
<keyword evidence="3" id="KW-0479">Metal-binding</keyword>
<evidence type="ECO:0000313" key="9">
    <source>
        <dbReference type="Proteomes" id="UP000887013"/>
    </source>
</evidence>
<evidence type="ECO:0000256" key="3">
    <source>
        <dbReference type="PROSITE-ProRule" id="PRU00276"/>
    </source>
</evidence>
<dbReference type="InterPro" id="IPR036436">
    <property type="entry name" value="Disintegrin_dom_sf"/>
</dbReference>
<feature type="domain" description="Disintegrin" evidence="6">
    <location>
        <begin position="490"/>
        <end position="578"/>
    </location>
</feature>
<dbReference type="SMART" id="SM00050">
    <property type="entry name" value="DISIN"/>
    <property type="match status" value="1"/>
</dbReference>
<feature type="compositionally biased region" description="Polar residues" evidence="4">
    <location>
        <begin position="969"/>
        <end position="983"/>
    </location>
</feature>
<dbReference type="GO" id="GO:0005886">
    <property type="term" value="C:plasma membrane"/>
    <property type="evidence" value="ECO:0007669"/>
    <property type="project" value="UniProtKB-ARBA"/>
</dbReference>
<feature type="compositionally biased region" description="Basic and acidic residues" evidence="4">
    <location>
        <begin position="774"/>
        <end position="798"/>
    </location>
</feature>
<dbReference type="GO" id="GO:0006508">
    <property type="term" value="P:proteolysis"/>
    <property type="evidence" value="ECO:0007669"/>
    <property type="project" value="InterPro"/>
</dbReference>
<feature type="binding site" evidence="3">
    <location>
        <position position="421"/>
    </location>
    <ligand>
        <name>Zn(2+)</name>
        <dbReference type="ChEBI" id="CHEBI:29105"/>
        <note>catalytic</note>
    </ligand>
</feature>
<dbReference type="Gene3D" id="3.40.390.10">
    <property type="entry name" value="Collagenase (Catalytic Domain)"/>
    <property type="match status" value="1"/>
</dbReference>
<feature type="transmembrane region" description="Helical" evidence="5">
    <location>
        <begin position="831"/>
        <end position="853"/>
    </location>
</feature>
<dbReference type="EMBL" id="BMAW01103862">
    <property type="protein sequence ID" value="GFT11365.1"/>
    <property type="molecule type" value="Genomic_DNA"/>
</dbReference>
<dbReference type="PROSITE" id="PS50214">
    <property type="entry name" value="DISINTEGRIN_2"/>
    <property type="match status" value="1"/>
</dbReference>
<dbReference type="PANTHER" id="PTHR11905:SF237">
    <property type="entry name" value="MIND-MELD, ISOFORM J"/>
    <property type="match status" value="1"/>
</dbReference>
<accession>A0A8X6NFX1</accession>
<evidence type="ECO:0000259" key="6">
    <source>
        <dbReference type="PROSITE" id="PS50214"/>
    </source>
</evidence>
<feature type="region of interest" description="Disordered" evidence="4">
    <location>
        <begin position="860"/>
        <end position="889"/>
    </location>
</feature>
<dbReference type="Pfam" id="PF08516">
    <property type="entry name" value="ADAM_CR"/>
    <property type="match status" value="1"/>
</dbReference>
<comment type="caution">
    <text evidence="3">Lacks conserved residue(s) required for the propagation of feature annotation.</text>
</comment>
<feature type="compositionally biased region" description="Polar residues" evidence="4">
    <location>
        <begin position="875"/>
        <end position="889"/>
    </location>
</feature>